<name>A0A0F9E734_9ZZZZ</name>
<evidence type="ECO:0000313" key="1">
    <source>
        <dbReference type="EMBL" id="KKL19873.1"/>
    </source>
</evidence>
<proteinExistence type="predicted"/>
<reference evidence="1" key="1">
    <citation type="journal article" date="2015" name="Nature">
        <title>Complex archaea that bridge the gap between prokaryotes and eukaryotes.</title>
        <authorList>
            <person name="Spang A."/>
            <person name="Saw J.H."/>
            <person name="Jorgensen S.L."/>
            <person name="Zaremba-Niedzwiedzka K."/>
            <person name="Martijn J."/>
            <person name="Lind A.E."/>
            <person name="van Eijk R."/>
            <person name="Schleper C."/>
            <person name="Guy L."/>
            <person name="Ettema T.J."/>
        </authorList>
    </citation>
    <scope>NUCLEOTIDE SEQUENCE</scope>
</reference>
<protein>
    <submittedName>
        <fullName evidence="1">Uncharacterized protein</fullName>
    </submittedName>
</protein>
<sequence>MQENNKPESKIIRFDKCPNCGSKKRFASDMAQTVKDRGLMRMELEFWENIWQGVVRDVDPRQEAKVPFGTKVPTFYVCVTVCSDCGTIYAGKMVEDTTTKQLPQATAPTDKLINPISSS</sequence>
<comment type="caution">
    <text evidence="1">The sequence shown here is derived from an EMBL/GenBank/DDBJ whole genome shotgun (WGS) entry which is preliminary data.</text>
</comment>
<dbReference type="AlphaFoldDB" id="A0A0F9E734"/>
<organism evidence="1">
    <name type="scientific">marine sediment metagenome</name>
    <dbReference type="NCBI Taxonomy" id="412755"/>
    <lineage>
        <taxon>unclassified sequences</taxon>
        <taxon>metagenomes</taxon>
        <taxon>ecological metagenomes</taxon>
    </lineage>
</organism>
<gene>
    <name evidence="1" type="ORF">LCGC14_2461110</name>
</gene>
<dbReference type="EMBL" id="LAZR01038322">
    <property type="protein sequence ID" value="KKL19873.1"/>
    <property type="molecule type" value="Genomic_DNA"/>
</dbReference>
<accession>A0A0F9E734</accession>